<evidence type="ECO:0000313" key="5">
    <source>
        <dbReference type="Proteomes" id="UP000575985"/>
    </source>
</evidence>
<sequence length="416" mass="43737">MTDVSRSPVDELTGRAALLAEMGRLEQAEETARRALAAAPDDPEALYGLSRVLAARGDVRAAVETAERLVAVLPGESTSHYWYALLFAETGAAVEALPHAREAVRLAPGAALEAAALAYTAARVVGCENEARAAAARAVRLEPADPTIHSLVRDVYAALGDWEDARRAAQAVVAAEPADPVSRLCLGEALPHLGRHAEADDALTSALAQRPAPERIAGTLATLLKAGLPDLLVPHAAGTDDRLVLWQLRVAKALRERARRPEEARPLLRALFADNPDHPAVRTQSACLAHEDDRDSRTAWELVAPLIERDHDSPVTHALAVRALTGLGRLDEAVALARAARGRWPHGGPVLRVPGGALPRPAPRPRGGAGGDRGGPGRRTAPSGPAPPARPCAAQRRRGGGAGDPARRRGGRPGLL</sequence>
<keyword evidence="5" id="KW-1185">Reference proteome</keyword>
<gene>
    <name evidence="4" type="ORF">HNR12_004477</name>
</gene>
<dbReference type="InterPro" id="IPR051012">
    <property type="entry name" value="CellSynth/LPSAsmb/PSIAsmb"/>
</dbReference>
<dbReference type="InterPro" id="IPR019734">
    <property type="entry name" value="TPR_rpt"/>
</dbReference>
<dbReference type="PANTHER" id="PTHR45586">
    <property type="entry name" value="TPR REPEAT-CONTAINING PROTEIN PA4667"/>
    <property type="match status" value="1"/>
</dbReference>
<keyword evidence="1" id="KW-0677">Repeat</keyword>
<dbReference type="Gene3D" id="1.25.40.10">
    <property type="entry name" value="Tetratricopeptide repeat domain"/>
    <property type="match status" value="2"/>
</dbReference>
<dbReference type="EMBL" id="JACCFO010000001">
    <property type="protein sequence ID" value="NYI98200.1"/>
    <property type="molecule type" value="Genomic_DNA"/>
</dbReference>
<dbReference type="AlphaFoldDB" id="A0A853BT88"/>
<evidence type="ECO:0000256" key="1">
    <source>
        <dbReference type="ARBA" id="ARBA00022737"/>
    </source>
</evidence>
<accession>A0A853BT88</accession>
<dbReference type="InterPro" id="IPR011990">
    <property type="entry name" value="TPR-like_helical_dom_sf"/>
</dbReference>
<name>A0A853BT88_9ACTN</name>
<reference evidence="4 5" key="1">
    <citation type="submission" date="2020-07" db="EMBL/GenBank/DDBJ databases">
        <title>Sequencing the genomes of 1000 actinobacteria strains.</title>
        <authorList>
            <person name="Klenk H.-P."/>
        </authorList>
    </citation>
    <scope>NUCLEOTIDE SEQUENCE [LARGE SCALE GENOMIC DNA]</scope>
    <source>
        <strain evidence="4 5">DSM 45927</strain>
    </source>
</reference>
<feature type="region of interest" description="Disordered" evidence="3">
    <location>
        <begin position="344"/>
        <end position="416"/>
    </location>
</feature>
<evidence type="ECO:0000313" key="4">
    <source>
        <dbReference type="EMBL" id="NYI98200.1"/>
    </source>
</evidence>
<proteinExistence type="predicted"/>
<evidence type="ECO:0000256" key="2">
    <source>
        <dbReference type="ARBA" id="ARBA00022803"/>
    </source>
</evidence>
<dbReference type="Proteomes" id="UP000575985">
    <property type="component" value="Unassembled WGS sequence"/>
</dbReference>
<dbReference type="SUPFAM" id="SSF48452">
    <property type="entry name" value="TPR-like"/>
    <property type="match status" value="1"/>
</dbReference>
<organism evidence="4 5">
    <name type="scientific">Streptomonospora nanhaiensis</name>
    <dbReference type="NCBI Taxonomy" id="1323731"/>
    <lineage>
        <taxon>Bacteria</taxon>
        <taxon>Bacillati</taxon>
        <taxon>Actinomycetota</taxon>
        <taxon>Actinomycetes</taxon>
        <taxon>Streptosporangiales</taxon>
        <taxon>Nocardiopsidaceae</taxon>
        <taxon>Streptomonospora</taxon>
    </lineage>
</organism>
<dbReference type="SMART" id="SM00028">
    <property type="entry name" value="TPR"/>
    <property type="match status" value="4"/>
</dbReference>
<evidence type="ECO:0000256" key="3">
    <source>
        <dbReference type="SAM" id="MobiDB-lite"/>
    </source>
</evidence>
<keyword evidence="2" id="KW-0802">TPR repeat</keyword>
<dbReference type="PANTHER" id="PTHR45586:SF1">
    <property type="entry name" value="LIPOPOLYSACCHARIDE ASSEMBLY PROTEIN B"/>
    <property type="match status" value="1"/>
</dbReference>
<dbReference type="Pfam" id="PF13432">
    <property type="entry name" value="TPR_16"/>
    <property type="match status" value="1"/>
</dbReference>
<comment type="caution">
    <text evidence="4">The sequence shown here is derived from an EMBL/GenBank/DDBJ whole genome shotgun (WGS) entry which is preliminary data.</text>
</comment>
<dbReference type="Pfam" id="PF14559">
    <property type="entry name" value="TPR_19"/>
    <property type="match status" value="1"/>
</dbReference>
<protein>
    <submittedName>
        <fullName evidence="4">Tetratricopeptide (TPR) repeat protein</fullName>
    </submittedName>
</protein>
<dbReference type="RefSeq" id="WP_179769395.1">
    <property type="nucleotide sequence ID" value="NZ_JACCFO010000001.1"/>
</dbReference>